<dbReference type="SUPFAM" id="SSF75516">
    <property type="entry name" value="Pheromone-binding domain of LuxR-like quorum-sensing transcription factors"/>
    <property type="match status" value="1"/>
</dbReference>
<dbReference type="PRINTS" id="PR00038">
    <property type="entry name" value="HTHLUXR"/>
</dbReference>
<feature type="domain" description="HTH luxR-type" evidence="4">
    <location>
        <begin position="168"/>
        <end position="233"/>
    </location>
</feature>
<dbReference type="PROSITE" id="PS50043">
    <property type="entry name" value="HTH_LUXR_2"/>
    <property type="match status" value="1"/>
</dbReference>
<proteinExistence type="predicted"/>
<dbReference type="eggNOG" id="COG2197">
    <property type="taxonomic scope" value="Bacteria"/>
</dbReference>
<dbReference type="Pfam" id="PF00196">
    <property type="entry name" value="GerE"/>
    <property type="match status" value="1"/>
</dbReference>
<dbReference type="GO" id="GO:0003677">
    <property type="term" value="F:DNA binding"/>
    <property type="evidence" value="ECO:0007669"/>
    <property type="project" value="UniProtKB-KW"/>
</dbReference>
<dbReference type="Proteomes" id="UP000004848">
    <property type="component" value="Unassembled WGS sequence"/>
</dbReference>
<dbReference type="InterPro" id="IPR005143">
    <property type="entry name" value="TF_LuxR_autoind-bd_dom"/>
</dbReference>
<evidence type="ECO:0000313" key="6">
    <source>
        <dbReference type="Proteomes" id="UP000004848"/>
    </source>
</evidence>
<dbReference type="RefSeq" id="WP_006939223.1">
    <property type="nucleotide sequence ID" value="NZ_AAUW01000024.1"/>
</dbReference>
<keyword evidence="1" id="KW-0805">Transcription regulation</keyword>
<keyword evidence="2" id="KW-0238">DNA-binding</keyword>
<protein>
    <submittedName>
        <fullName evidence="5">Transcriptional regulator, LuxR family protein</fullName>
    </submittedName>
</protein>
<evidence type="ECO:0000256" key="1">
    <source>
        <dbReference type="ARBA" id="ARBA00023015"/>
    </source>
</evidence>
<dbReference type="CDD" id="cd06170">
    <property type="entry name" value="LuxR_C_like"/>
    <property type="match status" value="1"/>
</dbReference>
<keyword evidence="3" id="KW-0804">Transcription</keyword>
<dbReference type="SMART" id="SM00421">
    <property type="entry name" value="HTH_LUXR"/>
    <property type="match status" value="1"/>
</dbReference>
<dbReference type="GeneID" id="68850440"/>
<dbReference type="InterPro" id="IPR036693">
    <property type="entry name" value="TF_LuxR_autoind-bd_dom_sf"/>
</dbReference>
<evidence type="ECO:0000256" key="2">
    <source>
        <dbReference type="ARBA" id="ARBA00023125"/>
    </source>
</evidence>
<dbReference type="InterPro" id="IPR036388">
    <property type="entry name" value="WH-like_DNA-bd_sf"/>
</dbReference>
<sequence length="233" mass="25659">MHAAALEDFVETISREVAPDALWQSTLAFLADAGFDKVLRVRAGVSGVTVRTTLSDGFQTFYWENGYQKDDPFLRHCMTSPVAVATGADYLDRYDYLNERSRRLILSAAEDGFRAGFSVVAPVPEQRRALGWNIGSSLRRAEVERIRQEREPLIRLALVAVQNRLDGPEAVRASLTPRELECLSLIASGLRVKAIAAELGIQPVTVELHLGNARKKLGAATREHAVALAFGSR</sequence>
<dbReference type="Gene3D" id="3.30.450.80">
    <property type="entry name" value="Transcription factor LuxR-like, autoinducer-binding domain"/>
    <property type="match status" value="1"/>
</dbReference>
<dbReference type="SUPFAM" id="SSF46894">
    <property type="entry name" value="C-terminal effector domain of the bipartite response regulators"/>
    <property type="match status" value="1"/>
</dbReference>
<dbReference type="Gene3D" id="1.10.10.10">
    <property type="entry name" value="Winged helix-like DNA-binding domain superfamily/Winged helix DNA-binding domain"/>
    <property type="match status" value="1"/>
</dbReference>
<dbReference type="EMBL" id="AAUW01000024">
    <property type="protein sequence ID" value="EAV41041.1"/>
    <property type="molecule type" value="Genomic_DNA"/>
</dbReference>
<name>A0P1W5_ROSAI</name>
<dbReference type="AlphaFoldDB" id="A0P1W5"/>
<dbReference type="Pfam" id="PF03472">
    <property type="entry name" value="Autoind_bind"/>
    <property type="match status" value="1"/>
</dbReference>
<dbReference type="GO" id="GO:0006355">
    <property type="term" value="P:regulation of DNA-templated transcription"/>
    <property type="evidence" value="ECO:0007669"/>
    <property type="project" value="InterPro"/>
</dbReference>
<accession>A0P1W5</accession>
<evidence type="ECO:0000259" key="4">
    <source>
        <dbReference type="PROSITE" id="PS50043"/>
    </source>
</evidence>
<evidence type="ECO:0000256" key="3">
    <source>
        <dbReference type="ARBA" id="ARBA00023163"/>
    </source>
</evidence>
<dbReference type="PANTHER" id="PTHR44688:SF16">
    <property type="entry name" value="DNA-BINDING TRANSCRIPTIONAL ACTIVATOR DEVR_DOSR"/>
    <property type="match status" value="1"/>
</dbReference>
<dbReference type="InterPro" id="IPR000792">
    <property type="entry name" value="Tscrpt_reg_LuxR_C"/>
</dbReference>
<organism evidence="5 6">
    <name type="scientific">Roseibium aggregatum (strain ATCC 25650 / DSM 13394 / JCM 20685 / NBRC 16684 / NCIMB 2208 / IAM 12614 / B1)</name>
    <name type="common">Stappia aggregata</name>
    <dbReference type="NCBI Taxonomy" id="384765"/>
    <lineage>
        <taxon>Bacteria</taxon>
        <taxon>Pseudomonadati</taxon>
        <taxon>Pseudomonadota</taxon>
        <taxon>Alphaproteobacteria</taxon>
        <taxon>Hyphomicrobiales</taxon>
        <taxon>Stappiaceae</taxon>
        <taxon>Roseibium</taxon>
    </lineage>
</organism>
<dbReference type="InterPro" id="IPR016032">
    <property type="entry name" value="Sig_transdc_resp-reg_C-effctor"/>
</dbReference>
<reference evidence="5 6" key="1">
    <citation type="submission" date="2006-05" db="EMBL/GenBank/DDBJ databases">
        <authorList>
            <person name="King G."/>
            <person name="Ferriera S."/>
            <person name="Johnson J."/>
            <person name="Kravitz S."/>
            <person name="Beeson K."/>
            <person name="Sutton G."/>
            <person name="Rogers Y.-H."/>
            <person name="Friedman R."/>
            <person name="Frazier M."/>
            <person name="Venter J.C."/>
        </authorList>
    </citation>
    <scope>NUCLEOTIDE SEQUENCE [LARGE SCALE GENOMIC DNA]</scope>
    <source>
        <strain evidence="6">ATCC 25650 / DSM 13394 / JCM 20685 / NBRC 16684 / NCIMB 2208 / IAM 12614 / B1</strain>
    </source>
</reference>
<dbReference type="PANTHER" id="PTHR44688">
    <property type="entry name" value="DNA-BINDING TRANSCRIPTIONAL ACTIVATOR DEVR_DOSR"/>
    <property type="match status" value="1"/>
</dbReference>
<comment type="caution">
    <text evidence="5">The sequence shown here is derived from an EMBL/GenBank/DDBJ whole genome shotgun (WGS) entry which is preliminary data.</text>
</comment>
<gene>
    <name evidence="5" type="ORF">SIAM614_29966</name>
</gene>
<evidence type="ECO:0000313" key="5">
    <source>
        <dbReference type="EMBL" id="EAV41041.1"/>
    </source>
</evidence>
<dbReference type="PROSITE" id="PS00622">
    <property type="entry name" value="HTH_LUXR_1"/>
    <property type="match status" value="1"/>
</dbReference>